<dbReference type="PRINTS" id="PR00180">
    <property type="entry name" value="CRETINALDHBP"/>
</dbReference>
<dbReference type="OMA" id="FTARHAC"/>
<feature type="compositionally biased region" description="Basic residues" evidence="1">
    <location>
        <begin position="35"/>
        <end position="46"/>
    </location>
</feature>
<dbReference type="KEGG" id="vde:111255412"/>
<dbReference type="InterPro" id="IPR011074">
    <property type="entry name" value="CRAL/TRIO_N_dom"/>
</dbReference>
<dbReference type="EnsemblMetazoa" id="XM_022787599">
    <property type="protein sequence ID" value="XP_022643334"/>
    <property type="gene ID" value="LOC111255412"/>
</dbReference>
<dbReference type="InParanoid" id="A0A7M7IZ13"/>
<dbReference type="EnsemblMetazoa" id="XM_022817726">
    <property type="protein sequence ID" value="XP_022673461"/>
    <property type="gene ID" value="LOC111255412"/>
</dbReference>
<dbReference type="EnsemblMetazoa" id="XM_022817489">
    <property type="protein sequence ID" value="XP_022673224"/>
    <property type="gene ID" value="LOC111255412"/>
</dbReference>
<dbReference type="InterPro" id="IPR001251">
    <property type="entry name" value="CRAL-TRIO_dom"/>
</dbReference>
<evidence type="ECO:0000313" key="3">
    <source>
        <dbReference type="EnsemblMetazoa" id="XP_022643503"/>
    </source>
</evidence>
<dbReference type="AlphaFoldDB" id="A0A7M7IZ13"/>
<feature type="domain" description="CRAL-TRIO" evidence="2">
    <location>
        <begin position="143"/>
        <end position="307"/>
    </location>
</feature>
<dbReference type="CDD" id="cd00170">
    <property type="entry name" value="SEC14"/>
    <property type="match status" value="1"/>
</dbReference>
<dbReference type="SMART" id="SM00516">
    <property type="entry name" value="SEC14"/>
    <property type="match status" value="1"/>
</dbReference>
<dbReference type="RefSeq" id="XP_022673379.1">
    <property type="nucleotide sequence ID" value="XM_022817644.1"/>
</dbReference>
<dbReference type="RefSeq" id="XP_022673144.1">
    <property type="nucleotide sequence ID" value="XM_022817409.1"/>
</dbReference>
<organism evidence="3 4">
    <name type="scientific">Varroa destructor</name>
    <name type="common">Honeybee mite</name>
    <dbReference type="NCBI Taxonomy" id="109461"/>
    <lineage>
        <taxon>Eukaryota</taxon>
        <taxon>Metazoa</taxon>
        <taxon>Ecdysozoa</taxon>
        <taxon>Arthropoda</taxon>
        <taxon>Chelicerata</taxon>
        <taxon>Arachnida</taxon>
        <taxon>Acari</taxon>
        <taxon>Parasitiformes</taxon>
        <taxon>Mesostigmata</taxon>
        <taxon>Gamasina</taxon>
        <taxon>Dermanyssoidea</taxon>
        <taxon>Varroidae</taxon>
        <taxon>Varroa</taxon>
    </lineage>
</organism>
<dbReference type="SUPFAM" id="SSF52087">
    <property type="entry name" value="CRAL/TRIO domain"/>
    <property type="match status" value="1"/>
</dbReference>
<dbReference type="EnsemblMetazoa" id="XM_022787684">
    <property type="protein sequence ID" value="XP_022643419"/>
    <property type="gene ID" value="LOC111255412"/>
</dbReference>
<dbReference type="OrthoDB" id="1434354at2759"/>
<dbReference type="SUPFAM" id="SSF46938">
    <property type="entry name" value="CRAL/TRIO N-terminal domain"/>
    <property type="match status" value="1"/>
</dbReference>
<dbReference type="RefSeq" id="XP_022643585.1">
    <property type="nucleotide sequence ID" value="XM_022787850.1"/>
</dbReference>
<dbReference type="RefSeq" id="XP_022673224.1">
    <property type="nucleotide sequence ID" value="XM_022817489.1"/>
</dbReference>
<dbReference type="Gene3D" id="1.10.8.20">
    <property type="entry name" value="N-terminal domain of phosphatidylinositol transfer protein sec14p"/>
    <property type="match status" value="1"/>
</dbReference>
<dbReference type="Pfam" id="PF00650">
    <property type="entry name" value="CRAL_TRIO"/>
    <property type="match status" value="1"/>
</dbReference>
<dbReference type="InterPro" id="IPR036273">
    <property type="entry name" value="CRAL/TRIO_N_dom_sf"/>
</dbReference>
<dbReference type="GeneID" id="111255412"/>
<evidence type="ECO:0000259" key="2">
    <source>
        <dbReference type="PROSITE" id="PS50191"/>
    </source>
</evidence>
<dbReference type="RefSeq" id="XP_022643334.1">
    <property type="nucleotide sequence ID" value="XM_022787599.1"/>
</dbReference>
<dbReference type="EnsemblMetazoa" id="XM_022817409">
    <property type="protein sequence ID" value="XP_022673144"/>
    <property type="gene ID" value="LOC111255412"/>
</dbReference>
<evidence type="ECO:0000256" key="1">
    <source>
        <dbReference type="SAM" id="MobiDB-lite"/>
    </source>
</evidence>
<dbReference type="EnsemblMetazoa" id="XM_022817565">
    <property type="protein sequence ID" value="XP_022673300"/>
    <property type="gene ID" value="LOC111255412"/>
</dbReference>
<proteinExistence type="predicted"/>
<reference evidence="3" key="1">
    <citation type="submission" date="2021-01" db="UniProtKB">
        <authorList>
            <consortium name="EnsemblMetazoa"/>
        </authorList>
    </citation>
    <scope>IDENTIFICATION</scope>
</reference>
<accession>A0A7M7IZ13</accession>
<dbReference type="Proteomes" id="UP000594260">
    <property type="component" value="Unplaced"/>
</dbReference>
<keyword evidence="4" id="KW-1185">Reference proteome</keyword>
<dbReference type="RefSeq" id="XP_022643419.1">
    <property type="nucleotide sequence ID" value="XM_022787684.1"/>
</dbReference>
<dbReference type="RefSeq" id="XP_022673300.1">
    <property type="nucleotide sequence ID" value="XM_022817565.1"/>
</dbReference>
<dbReference type="PANTHER" id="PTHR10174:SF208">
    <property type="entry name" value="CRAL-TRIO DOMAIN-CONTAINING PROTEIN DDB_G0278031"/>
    <property type="match status" value="1"/>
</dbReference>
<dbReference type="EnsemblMetazoa" id="XM_022817644">
    <property type="protein sequence ID" value="XP_022673379"/>
    <property type="gene ID" value="LOC111255412"/>
</dbReference>
<protein>
    <recommendedName>
        <fullName evidence="2">CRAL-TRIO domain-containing protein</fullName>
    </recommendedName>
</protein>
<evidence type="ECO:0000313" key="4">
    <source>
        <dbReference type="Proteomes" id="UP000594260"/>
    </source>
</evidence>
<dbReference type="GO" id="GO:1902936">
    <property type="term" value="F:phosphatidylinositol bisphosphate binding"/>
    <property type="evidence" value="ECO:0007669"/>
    <property type="project" value="TreeGrafter"/>
</dbReference>
<dbReference type="GO" id="GO:0016020">
    <property type="term" value="C:membrane"/>
    <property type="evidence" value="ECO:0007669"/>
    <property type="project" value="TreeGrafter"/>
</dbReference>
<dbReference type="FunCoup" id="A0A7M7IZ13">
    <property type="interactions" value="34"/>
</dbReference>
<dbReference type="PANTHER" id="PTHR10174">
    <property type="entry name" value="ALPHA-TOCOPHEROL TRANSFER PROTEIN-RELATED"/>
    <property type="match status" value="1"/>
</dbReference>
<dbReference type="EnsemblMetazoa" id="XM_022787768">
    <property type="protein sequence ID" value="XP_022643503"/>
    <property type="gene ID" value="LOC111255412"/>
</dbReference>
<dbReference type="Gene3D" id="3.40.525.10">
    <property type="entry name" value="CRAL-TRIO lipid binding domain"/>
    <property type="match status" value="1"/>
</dbReference>
<dbReference type="EnsemblMetazoa" id="XM_022787850">
    <property type="protein sequence ID" value="XP_022643585"/>
    <property type="gene ID" value="LOC111255412"/>
</dbReference>
<dbReference type="SMART" id="SM01100">
    <property type="entry name" value="CRAL_TRIO_N"/>
    <property type="match status" value="1"/>
</dbReference>
<feature type="region of interest" description="Disordered" evidence="1">
    <location>
        <begin position="22"/>
        <end position="51"/>
    </location>
</feature>
<name>A0A7M7IZ13_VARDE</name>
<sequence>MVATPGEIDAVEVAVPAIDVDSRERGGDSVMESKKKSRKERKREKKERRFAEKQRIEEALDPAIEFAEPSEEHNEQLKQKLLQDFREWVKLQPHFVNCRTDDSFLLRFLRTRKYCLQSAQDTLDRYLTVRTHYPIFFKNPDLSDKGLRDILSRGYLFPLMEKDPEGRTIVFGLAGALDTSRHKPNDIYRAFSLTFEALLEDEVNQRKGFTYILDESGFRLHHLAHVNLRDVQRVMISGEKGYPMRHKSIHWVNVPRYISALTDFVLSFFSPKLQKRMFVHTDVNSLHKEFDPKILPLEFGGSVPWKIMCGSEQKFNGNRRHRVALLTATETWLEELERRCPLIMSMDEMGVDEKLRPKESKCRLGGGSGGWGFMKLWTSLTRVLVISASPETCPDAARAVTSLRNA</sequence>
<dbReference type="RefSeq" id="XP_022673461.1">
    <property type="nucleotide sequence ID" value="XM_022817726.1"/>
</dbReference>
<dbReference type="RefSeq" id="XP_022643503.1">
    <property type="nucleotide sequence ID" value="XM_022787768.1"/>
</dbReference>
<dbReference type="InterPro" id="IPR036865">
    <property type="entry name" value="CRAL-TRIO_dom_sf"/>
</dbReference>
<dbReference type="PROSITE" id="PS50191">
    <property type="entry name" value="CRAL_TRIO"/>
    <property type="match status" value="1"/>
</dbReference>
<dbReference type="EnsemblMetazoa" id="XM_022787918">
    <property type="protein sequence ID" value="XP_022643653"/>
    <property type="gene ID" value="LOC111255412"/>
</dbReference>
<dbReference type="Gene3D" id="1.20.5.1200">
    <property type="entry name" value="Alpha-tocopherol transfer"/>
    <property type="match status" value="1"/>
</dbReference>
<dbReference type="RefSeq" id="XP_022643653.1">
    <property type="nucleotide sequence ID" value="XM_022787918.1"/>
</dbReference>
<feature type="compositionally biased region" description="Basic and acidic residues" evidence="1">
    <location>
        <begin position="22"/>
        <end position="34"/>
    </location>
</feature>